<name>A0ABV6FVV7_9BACT</name>
<sequence>MNLKEKIGQFFSPAAFIHDTEDNIQAMEQLIQKHHLGGITFFHSRHSAAANFEKRQEKLDYSNTLEKLLVQINRYQKISKTPLLISIDAEYGLAMRIEETPQYPYAISLGAISVENADLVEKVGYRIGKDLKSCGIHLNFAPVADINSNPNNPVIGYRSFGTDKEKVSKFALAMYKGMEKAGIGACYKHFPGHGDTDVDSHLGLPFLHKSKRELLEEELYPFIQGIQAGVDTIMVGHLAAPALSAGKNIPASISREVITDLLRKELGFEGIVVSDALNMKSVSDMFPEPGRLELEAFLAGNDLLCFSEHVAEGIEMISQKGEISQIDKSFERIMSLKEKLGIKNTVLTKHVHFDWESHDKLNEKLAMHYISTISKNKDTDIFNCRSFAKVSVFSPLFNPFFTEIDNYQSTPSFEINTIHDMAWEDIKQFENLLIALYIPSVKPVNNFGLDLKVMEGLGELLKSKNCQLYVFGNPLALKWLPNQGHAVKITCAFQDFEPVQMKAGLNYLDEMDAEGKFQL</sequence>
<dbReference type="InterPro" id="IPR036962">
    <property type="entry name" value="Glyco_hydro_3_N_sf"/>
</dbReference>
<evidence type="ECO:0000256" key="5">
    <source>
        <dbReference type="ARBA" id="ARBA00023295"/>
    </source>
</evidence>
<dbReference type="EMBL" id="JBHLWI010000040">
    <property type="protein sequence ID" value="MFC0264004.1"/>
    <property type="molecule type" value="Genomic_DNA"/>
</dbReference>
<dbReference type="Pfam" id="PF00933">
    <property type="entry name" value="Glyco_hydro_3"/>
    <property type="match status" value="1"/>
</dbReference>
<dbReference type="PROSITE" id="PS00775">
    <property type="entry name" value="GLYCOSYL_HYDROL_F3"/>
    <property type="match status" value="1"/>
</dbReference>
<proteinExistence type="inferred from homology"/>
<comment type="catalytic activity">
    <reaction evidence="1">
        <text>Hydrolysis of terminal non-reducing N-acetyl-D-hexosamine residues in N-acetyl-beta-D-hexosaminides.</text>
        <dbReference type="EC" id="3.2.1.52"/>
    </reaction>
</comment>
<evidence type="ECO:0000313" key="7">
    <source>
        <dbReference type="EMBL" id="MFC0264004.1"/>
    </source>
</evidence>
<protein>
    <recommendedName>
        <fullName evidence="3">beta-N-acetylhexosaminidase</fullName>
        <ecNumber evidence="3">3.2.1.52</ecNumber>
    </recommendedName>
</protein>
<evidence type="ECO:0000256" key="1">
    <source>
        <dbReference type="ARBA" id="ARBA00001231"/>
    </source>
</evidence>
<evidence type="ECO:0000256" key="4">
    <source>
        <dbReference type="ARBA" id="ARBA00022801"/>
    </source>
</evidence>
<organism evidence="7 8">
    <name type="scientific">Fontibacter flavus</name>
    <dbReference type="NCBI Taxonomy" id="654838"/>
    <lineage>
        <taxon>Bacteria</taxon>
        <taxon>Pseudomonadati</taxon>
        <taxon>Bacteroidota</taxon>
        <taxon>Cytophagia</taxon>
        <taxon>Cytophagales</taxon>
        <taxon>Cyclobacteriaceae</taxon>
        <taxon>Fontibacter</taxon>
    </lineage>
</organism>
<feature type="domain" description="Glycoside hydrolase family 3 N-terminal" evidence="6">
    <location>
        <begin position="3"/>
        <end position="336"/>
    </location>
</feature>
<dbReference type="PANTHER" id="PTHR30480">
    <property type="entry name" value="BETA-HEXOSAMINIDASE-RELATED"/>
    <property type="match status" value="1"/>
</dbReference>
<dbReference type="InterPro" id="IPR017853">
    <property type="entry name" value="GH"/>
</dbReference>
<dbReference type="InterPro" id="IPR050226">
    <property type="entry name" value="NagZ_Beta-hexosaminidase"/>
</dbReference>
<dbReference type="SUPFAM" id="SSF51445">
    <property type="entry name" value="(Trans)glycosidases"/>
    <property type="match status" value="1"/>
</dbReference>
<evidence type="ECO:0000313" key="8">
    <source>
        <dbReference type="Proteomes" id="UP001589797"/>
    </source>
</evidence>
<keyword evidence="5 7" id="KW-0326">Glycosidase</keyword>
<dbReference type="EC" id="3.2.1.52" evidence="3"/>
<dbReference type="GO" id="GO:0016798">
    <property type="term" value="F:hydrolase activity, acting on glycosyl bonds"/>
    <property type="evidence" value="ECO:0007669"/>
    <property type="project" value="UniProtKB-KW"/>
</dbReference>
<dbReference type="InterPro" id="IPR019800">
    <property type="entry name" value="Glyco_hydro_3_AS"/>
</dbReference>
<dbReference type="Proteomes" id="UP001589797">
    <property type="component" value="Unassembled WGS sequence"/>
</dbReference>
<dbReference type="Gene3D" id="3.20.20.300">
    <property type="entry name" value="Glycoside hydrolase, family 3, N-terminal domain"/>
    <property type="match status" value="1"/>
</dbReference>
<evidence type="ECO:0000256" key="2">
    <source>
        <dbReference type="ARBA" id="ARBA00005336"/>
    </source>
</evidence>
<accession>A0ABV6FVV7</accession>
<keyword evidence="8" id="KW-1185">Reference proteome</keyword>
<reference evidence="7 8" key="1">
    <citation type="submission" date="2024-09" db="EMBL/GenBank/DDBJ databases">
        <authorList>
            <person name="Sun Q."/>
            <person name="Mori K."/>
        </authorList>
    </citation>
    <scope>NUCLEOTIDE SEQUENCE [LARGE SCALE GENOMIC DNA]</scope>
    <source>
        <strain evidence="7 8">CCM 7650</strain>
    </source>
</reference>
<comment type="caution">
    <text evidence="7">The sequence shown here is derived from an EMBL/GenBank/DDBJ whole genome shotgun (WGS) entry which is preliminary data.</text>
</comment>
<comment type="similarity">
    <text evidence="2">Belongs to the glycosyl hydrolase 3 family.</text>
</comment>
<dbReference type="PANTHER" id="PTHR30480:SF13">
    <property type="entry name" value="BETA-HEXOSAMINIDASE"/>
    <property type="match status" value="1"/>
</dbReference>
<dbReference type="RefSeq" id="WP_382388509.1">
    <property type="nucleotide sequence ID" value="NZ_JBHLWI010000040.1"/>
</dbReference>
<gene>
    <name evidence="7" type="ORF">ACFFIP_15025</name>
</gene>
<keyword evidence="4 7" id="KW-0378">Hydrolase</keyword>
<dbReference type="InterPro" id="IPR001764">
    <property type="entry name" value="Glyco_hydro_3_N"/>
</dbReference>
<evidence type="ECO:0000256" key="3">
    <source>
        <dbReference type="ARBA" id="ARBA00012663"/>
    </source>
</evidence>
<evidence type="ECO:0000259" key="6">
    <source>
        <dbReference type="Pfam" id="PF00933"/>
    </source>
</evidence>